<organism evidence="1 2">
    <name type="scientific">Riccia fluitans</name>
    <dbReference type="NCBI Taxonomy" id="41844"/>
    <lineage>
        <taxon>Eukaryota</taxon>
        <taxon>Viridiplantae</taxon>
        <taxon>Streptophyta</taxon>
        <taxon>Embryophyta</taxon>
        <taxon>Marchantiophyta</taxon>
        <taxon>Marchantiopsida</taxon>
        <taxon>Marchantiidae</taxon>
        <taxon>Marchantiales</taxon>
        <taxon>Ricciaceae</taxon>
        <taxon>Riccia</taxon>
    </lineage>
</organism>
<protein>
    <submittedName>
        <fullName evidence="1">Uncharacterized protein</fullName>
    </submittedName>
</protein>
<accession>A0ABD1ZLR9</accession>
<dbReference type="EMBL" id="JBHFFA010000001">
    <property type="protein sequence ID" value="KAL2652403.1"/>
    <property type="molecule type" value="Genomic_DNA"/>
</dbReference>
<dbReference type="AlphaFoldDB" id="A0ABD1ZLR9"/>
<evidence type="ECO:0000313" key="2">
    <source>
        <dbReference type="Proteomes" id="UP001605036"/>
    </source>
</evidence>
<name>A0ABD1ZLR9_9MARC</name>
<evidence type="ECO:0000313" key="1">
    <source>
        <dbReference type="EMBL" id="KAL2652403.1"/>
    </source>
</evidence>
<dbReference type="Proteomes" id="UP001605036">
    <property type="component" value="Unassembled WGS sequence"/>
</dbReference>
<keyword evidence="2" id="KW-1185">Reference proteome</keyword>
<gene>
    <name evidence="1" type="ORF">R1flu_020531</name>
</gene>
<reference evidence="1 2" key="1">
    <citation type="submission" date="2024-09" db="EMBL/GenBank/DDBJ databases">
        <title>Chromosome-scale assembly of Riccia fluitans.</title>
        <authorList>
            <person name="Paukszto L."/>
            <person name="Sawicki J."/>
            <person name="Karawczyk K."/>
            <person name="Piernik-Szablinska J."/>
            <person name="Szczecinska M."/>
            <person name="Mazdziarz M."/>
        </authorList>
    </citation>
    <scope>NUCLEOTIDE SEQUENCE [LARGE SCALE GENOMIC DNA]</scope>
    <source>
        <strain evidence="1">Rf_01</strain>
        <tissue evidence="1">Aerial parts of the thallus</tissue>
    </source>
</reference>
<comment type="caution">
    <text evidence="1">The sequence shown here is derived from an EMBL/GenBank/DDBJ whole genome shotgun (WGS) entry which is preliminary data.</text>
</comment>
<proteinExistence type="predicted"/>
<sequence length="168" mass="17760">MRYANSEQPITLSRSATWARGDCRARSITLHGGRLRTSRLAAGAQQALIEFSPLVTIIRGQAADPQRSIFVQGGGAHMAYRACCGAKGGAPEFTTLSGGTFGDSATGPTLQSAHTLGRFQSAEVRAKFSEGDCVSSNRIRVQATESSFVPFSPEFNSAMAGSSGLLQW</sequence>